<dbReference type="InterPro" id="IPR052963">
    <property type="entry name" value="Pantetheine_PDE"/>
</dbReference>
<evidence type="ECO:0000259" key="1">
    <source>
        <dbReference type="Pfam" id="PF00149"/>
    </source>
</evidence>
<dbReference type="SUPFAM" id="SSF56300">
    <property type="entry name" value="Metallo-dependent phosphatases"/>
    <property type="match status" value="1"/>
</dbReference>
<proteinExistence type="predicted"/>
<reference evidence="2 3" key="1">
    <citation type="journal article" date="2021" name="Int. J. Syst. Evol. Microbiol.">
        <title>Lentilactobacillus fungorum sp. nov., isolated from spent mushroom substrates.</title>
        <authorList>
            <person name="Tohno M."/>
            <person name="Tanizawa Y."/>
            <person name="Kojima Y."/>
            <person name="Sakamoto M."/>
            <person name="Ohkuma M."/>
            <person name="Kobayashi H."/>
        </authorList>
    </citation>
    <scope>NUCLEOTIDE SEQUENCE [LARGE SCALE GENOMIC DNA]</scope>
    <source>
        <strain evidence="2 3">YK48G</strain>
    </source>
</reference>
<dbReference type="Proteomes" id="UP000604765">
    <property type="component" value="Unassembled WGS sequence"/>
</dbReference>
<dbReference type="EMBL" id="BNJR01000016">
    <property type="protein sequence ID" value="GHP14382.1"/>
    <property type="molecule type" value="Genomic_DNA"/>
</dbReference>
<dbReference type="Pfam" id="PF00149">
    <property type="entry name" value="Metallophos"/>
    <property type="match status" value="1"/>
</dbReference>
<feature type="domain" description="Calcineurin-like phosphoesterase" evidence="1">
    <location>
        <begin position="1"/>
        <end position="242"/>
    </location>
</feature>
<gene>
    <name evidence="2" type="ORF">YK48G_18070</name>
</gene>
<accession>A0ABQ3W1J8</accession>
<dbReference type="PANTHER" id="PTHR36492">
    <property type="match status" value="1"/>
</dbReference>
<dbReference type="InterPro" id="IPR029052">
    <property type="entry name" value="Metallo-depent_PP-like"/>
</dbReference>
<dbReference type="Gene3D" id="3.60.21.10">
    <property type="match status" value="1"/>
</dbReference>
<dbReference type="InterPro" id="IPR004843">
    <property type="entry name" value="Calcineurin-like_PHP"/>
</dbReference>
<comment type="caution">
    <text evidence="2">The sequence shown here is derived from an EMBL/GenBank/DDBJ whole genome shotgun (WGS) entry which is preliminary data.</text>
</comment>
<name>A0ABQ3W1J8_9LACO</name>
<evidence type="ECO:0000313" key="3">
    <source>
        <dbReference type="Proteomes" id="UP000604765"/>
    </source>
</evidence>
<organism evidence="2 3">
    <name type="scientific">Lentilactobacillus fungorum</name>
    <dbReference type="NCBI Taxonomy" id="2201250"/>
    <lineage>
        <taxon>Bacteria</taxon>
        <taxon>Bacillati</taxon>
        <taxon>Bacillota</taxon>
        <taxon>Bacilli</taxon>
        <taxon>Lactobacillales</taxon>
        <taxon>Lactobacillaceae</taxon>
        <taxon>Lentilactobacillus</taxon>
    </lineage>
</organism>
<dbReference type="CDD" id="cd00838">
    <property type="entry name" value="MPP_superfamily"/>
    <property type="match status" value="1"/>
</dbReference>
<sequence>MRIGFISDLHTDFNRQYNFVAVLNQLIYTKQLDQLVIMGDSANGLHRNLQFYDQLAHTLPVSFRTLIGNHDCYVNQPRKRSVASIQTESHQTYQRLDRLATSLTQSPIMTKHWVITGINGWYDYTFAKHFQEQKGQAYATNLVAKHIWPDQLYINGNQIDYQRDRAWVTRQILAWQHQINQLQLGSRKLLVASHMLPTKRLARQLPIPFYDRFLYPLGSERYRQIFEQNSVALAISGHSHMPNRLTYRGVQYVNVSLGYDFQWQNAGDALGELERVMFVLED</sequence>
<evidence type="ECO:0000313" key="2">
    <source>
        <dbReference type="EMBL" id="GHP14382.1"/>
    </source>
</evidence>
<keyword evidence="3" id="KW-1185">Reference proteome</keyword>
<protein>
    <submittedName>
        <fullName evidence="2">Phosphohydrolase</fullName>
    </submittedName>
</protein>
<dbReference type="PANTHER" id="PTHR36492:SF2">
    <property type="entry name" value="[ACYL-CARRIER-PROTEIN] PHOSPHODIESTERASE PPTH"/>
    <property type="match status" value="1"/>
</dbReference>